<sequence length="113" mass="13752">MLEKVTHYLEHIGDHTRLELVRKCFYLKTHEKLSRQPGVGSVKWRREALADMVEKWQWDQSMLTELDDRRNWKVEQVKVVHHALLDALMQSYRNLIRFARRNDITVYDQPSRY</sequence>
<reference evidence="1" key="1">
    <citation type="submission" date="2021-11" db="EMBL/GenBank/DDBJ databases">
        <authorList>
            <person name="Rodrigo-Torres L."/>
            <person name="Arahal R. D."/>
            <person name="Lucena T."/>
        </authorList>
    </citation>
    <scope>NUCLEOTIDE SEQUENCE</scope>
    <source>
        <strain evidence="1">CECT 7928</strain>
    </source>
</reference>
<dbReference type="InterPro" id="IPR000274">
    <property type="entry name" value="Adenylate_cyclase_1"/>
</dbReference>
<dbReference type="Proteomes" id="UP000838748">
    <property type="component" value="Unassembled WGS sequence"/>
</dbReference>
<proteinExistence type="predicted"/>
<dbReference type="EMBL" id="CAKLDM010000002">
    <property type="protein sequence ID" value="CAH0542122.1"/>
    <property type="molecule type" value="Genomic_DNA"/>
</dbReference>
<dbReference type="EC" id="4.6.1.1" evidence="1"/>
<keyword evidence="1" id="KW-0456">Lyase</keyword>
<dbReference type="Pfam" id="PF01295">
    <property type="entry name" value="Adenylate_cycl"/>
    <property type="match status" value="1"/>
</dbReference>
<comment type="caution">
    <text evidence="1">The sequence shown here is derived from an EMBL/GenBank/DDBJ whole genome shotgun (WGS) entry which is preliminary data.</text>
</comment>
<protein>
    <submittedName>
        <fullName evidence="1">Adenylate cyclase</fullName>
        <ecNumber evidence="1">4.6.1.1</ecNumber>
    </submittedName>
</protein>
<dbReference type="PANTHER" id="PTHR38760:SF1">
    <property type="entry name" value="ADENYLATE CYCLASE"/>
    <property type="match status" value="1"/>
</dbReference>
<evidence type="ECO:0000313" key="1">
    <source>
        <dbReference type="EMBL" id="CAH0542122.1"/>
    </source>
</evidence>
<dbReference type="GO" id="GO:0004016">
    <property type="term" value="F:adenylate cyclase activity"/>
    <property type="evidence" value="ECO:0007669"/>
    <property type="project" value="UniProtKB-EC"/>
</dbReference>
<name>A0ABM9A8Z3_9VIBR</name>
<organism evidence="1 2">
    <name type="scientific">Vibrio marisflavi CECT 7928</name>
    <dbReference type="NCBI Taxonomy" id="634439"/>
    <lineage>
        <taxon>Bacteria</taxon>
        <taxon>Pseudomonadati</taxon>
        <taxon>Pseudomonadota</taxon>
        <taxon>Gammaproteobacteria</taxon>
        <taxon>Vibrionales</taxon>
        <taxon>Vibrionaceae</taxon>
        <taxon>Vibrio</taxon>
    </lineage>
</organism>
<dbReference type="PANTHER" id="PTHR38760">
    <property type="entry name" value="ADENYLATE CYCLASE"/>
    <property type="match status" value="1"/>
</dbReference>
<evidence type="ECO:0000313" key="2">
    <source>
        <dbReference type="Proteomes" id="UP000838748"/>
    </source>
</evidence>
<keyword evidence="2" id="KW-1185">Reference proteome</keyword>
<gene>
    <name evidence="1" type="primary">cyaA_3</name>
    <name evidence="1" type="ORF">VMF7928_04113</name>
</gene>
<accession>A0ABM9A8Z3</accession>